<dbReference type="Pfam" id="PF09243">
    <property type="entry name" value="Rsm22"/>
    <property type="match status" value="1"/>
</dbReference>
<dbReference type="AlphaFoldDB" id="A0A388KCS2"/>
<organism evidence="9 10">
    <name type="scientific">Chara braunii</name>
    <name type="common">Braun's stonewort</name>
    <dbReference type="NCBI Taxonomy" id="69332"/>
    <lineage>
        <taxon>Eukaryota</taxon>
        <taxon>Viridiplantae</taxon>
        <taxon>Streptophyta</taxon>
        <taxon>Charophyceae</taxon>
        <taxon>Charales</taxon>
        <taxon>Characeae</taxon>
        <taxon>Chara</taxon>
    </lineage>
</organism>
<protein>
    <recommendedName>
        <fullName evidence="11">Methyltransferase domain-containing protein</fullName>
    </recommendedName>
</protein>
<dbReference type="OMA" id="WAASHIW"/>
<dbReference type="PANTHER" id="PTHR13184:SF5">
    <property type="entry name" value="METHYLTRANSFERASE-LIKE PROTEIN 17, MITOCHONDRIAL"/>
    <property type="match status" value="1"/>
</dbReference>
<keyword evidence="6" id="KW-0496">Mitochondrion</keyword>
<comment type="function">
    <text evidence="7">Mitochondrial ribosome (mitoribosome) assembly factor. Binds at the interface of the head and body domains of the mitochondrial small ribosomal subunit (mt-SSU), occluding the mRNA channel and preventing compaction of the head domain towards the body. Probable inactive methyltransferase: retains the characteristic folding and ability to bind S-adenosyl-L-methionine, but it probably lost its methyltransferase activity.</text>
</comment>
<dbReference type="InterPro" id="IPR052571">
    <property type="entry name" value="Mt_RNA_Methyltransferase"/>
</dbReference>
<sequence length="764" mass="83921">MKEVHAQFRKLKGGARLEKEETITYVKEKVRCEGAREDEKYKAEEGEERENNEEEREAPRERGHVELLASLSHVSISTGVPVPVAVGVAAAAESDPSRSSARQKFANSLLNATRLSIGTLKIPTPIDEALRELISEYPSKKVKRDVLQLSVLLRERSSGLNTTTDDELMAVDSLTEGGGRGREGELGDGGTGRQAAVPGDANMEFQVLGRRTRLQREKEQKREKRMAAGKRLVYGEKEAVAYLASRAPAVYSSLYRILSEVAMRIPDFRPQRLLDFGSGPGTAVWAASHIWKEEGLGEVTVIDHSYAMGRLRDQVFKSLQLKLAGKVVNHATLQNLSRTARGDARNYDMVIASYVLGEVDGDYERMGVVRRLWSHTKDLLVLVEPGTPQGSATIRQARSLVLQMEKKRLRRTAGTTAHGGSKSTAMEDDLAAEVPEEDNGSGFTADAHVVAPRFDTSAALRGYEDEKFSFVVLRRGSRPRKLEGFQREDFPSTADNAAAFEDLQFEEEGDLFSGDMEEDGAIDNSMEGIEEVEAAAANHLHDAGQRGGIAFASMQQDAVVSEPEQFVDLMARDDLLLRSTGKSGTRDNRSRDLNARTDNAQQSNDDCLDGRHSNVCENADNVTTGAVEEKDEEERGGGEGGGRGGGGGGGEEGCEDMLEARREVAARLWGLPRVVRRPLKRSGHVILDLCMPAAAEGDSVALVSAKMDRLERNSSCSLMNSSVSSMTKGSIQRQVVSRCAQSETYSRVRYKHARKSWWGDLWPF</sequence>
<evidence type="ECO:0008006" key="11">
    <source>
        <dbReference type="Google" id="ProtNLM"/>
    </source>
</evidence>
<reference evidence="9 10" key="1">
    <citation type="journal article" date="2018" name="Cell">
        <title>The Chara Genome: Secondary Complexity and Implications for Plant Terrestrialization.</title>
        <authorList>
            <person name="Nishiyama T."/>
            <person name="Sakayama H."/>
            <person name="Vries J.D."/>
            <person name="Buschmann H."/>
            <person name="Saint-Marcoux D."/>
            <person name="Ullrich K.K."/>
            <person name="Haas F.B."/>
            <person name="Vanderstraeten L."/>
            <person name="Becker D."/>
            <person name="Lang D."/>
            <person name="Vosolsobe S."/>
            <person name="Rombauts S."/>
            <person name="Wilhelmsson P.K.I."/>
            <person name="Janitza P."/>
            <person name="Kern R."/>
            <person name="Heyl A."/>
            <person name="Rumpler F."/>
            <person name="Villalobos L.I.A.C."/>
            <person name="Clay J.M."/>
            <person name="Skokan R."/>
            <person name="Toyoda A."/>
            <person name="Suzuki Y."/>
            <person name="Kagoshima H."/>
            <person name="Schijlen E."/>
            <person name="Tajeshwar N."/>
            <person name="Catarino B."/>
            <person name="Hetherington A.J."/>
            <person name="Saltykova A."/>
            <person name="Bonnot C."/>
            <person name="Breuninger H."/>
            <person name="Symeonidi A."/>
            <person name="Radhakrishnan G.V."/>
            <person name="Van Nieuwerburgh F."/>
            <person name="Deforce D."/>
            <person name="Chang C."/>
            <person name="Karol K.G."/>
            <person name="Hedrich R."/>
            <person name="Ulvskov P."/>
            <person name="Glockner G."/>
            <person name="Delwiche C.F."/>
            <person name="Petrasek J."/>
            <person name="Van de Peer Y."/>
            <person name="Friml J."/>
            <person name="Beilby M."/>
            <person name="Dolan L."/>
            <person name="Kohara Y."/>
            <person name="Sugano S."/>
            <person name="Fujiyama A."/>
            <person name="Delaux P.-M."/>
            <person name="Quint M."/>
            <person name="TheiBen G."/>
            <person name="Hagemann M."/>
            <person name="Harholt J."/>
            <person name="Dunand C."/>
            <person name="Zachgo S."/>
            <person name="Langdale J."/>
            <person name="Maumus F."/>
            <person name="Straeten D.V.D."/>
            <person name="Gould S.B."/>
            <person name="Rensing S.A."/>
        </authorList>
    </citation>
    <scope>NUCLEOTIDE SEQUENCE [LARGE SCALE GENOMIC DNA]</scope>
    <source>
        <strain evidence="9 10">S276</strain>
    </source>
</reference>
<evidence type="ECO:0000256" key="7">
    <source>
        <dbReference type="ARBA" id="ARBA00045681"/>
    </source>
</evidence>
<dbReference type="Proteomes" id="UP000265515">
    <property type="component" value="Unassembled WGS sequence"/>
</dbReference>
<comment type="caution">
    <text evidence="9">The sequence shown here is derived from an EMBL/GenBank/DDBJ whole genome shotgun (WGS) entry which is preliminary data.</text>
</comment>
<dbReference type="InterPro" id="IPR015324">
    <property type="entry name" value="Ribosomal_Rsm22-like"/>
</dbReference>
<evidence type="ECO:0000256" key="6">
    <source>
        <dbReference type="ARBA" id="ARBA00023128"/>
    </source>
</evidence>
<dbReference type="SUPFAM" id="SSF53335">
    <property type="entry name" value="S-adenosyl-L-methionine-dependent methyltransferases"/>
    <property type="match status" value="1"/>
</dbReference>
<dbReference type="GO" id="GO:0006412">
    <property type="term" value="P:translation"/>
    <property type="evidence" value="ECO:0007669"/>
    <property type="project" value="InterPro"/>
</dbReference>
<dbReference type="OrthoDB" id="421327at2759"/>
<keyword evidence="4" id="KW-0408">Iron</keyword>
<dbReference type="PANTHER" id="PTHR13184">
    <property type="entry name" value="37S RIBOSOMAL PROTEIN S22"/>
    <property type="match status" value="1"/>
</dbReference>
<dbReference type="GO" id="GO:0051536">
    <property type="term" value="F:iron-sulfur cluster binding"/>
    <property type="evidence" value="ECO:0007669"/>
    <property type="project" value="UniProtKB-KW"/>
</dbReference>
<evidence type="ECO:0000313" key="10">
    <source>
        <dbReference type="Proteomes" id="UP000265515"/>
    </source>
</evidence>
<evidence type="ECO:0000256" key="1">
    <source>
        <dbReference type="ARBA" id="ARBA00004173"/>
    </source>
</evidence>
<dbReference type="GO" id="GO:0005763">
    <property type="term" value="C:mitochondrial small ribosomal subunit"/>
    <property type="evidence" value="ECO:0007669"/>
    <property type="project" value="TreeGrafter"/>
</dbReference>
<accession>A0A388KCS2</accession>
<dbReference type="GO" id="GO:0046872">
    <property type="term" value="F:metal ion binding"/>
    <property type="evidence" value="ECO:0007669"/>
    <property type="project" value="UniProtKB-KW"/>
</dbReference>
<feature type="compositionally biased region" description="Acidic residues" evidence="8">
    <location>
        <begin position="45"/>
        <end position="56"/>
    </location>
</feature>
<feature type="region of interest" description="Disordered" evidence="8">
    <location>
        <begin position="171"/>
        <end position="200"/>
    </location>
</feature>
<evidence type="ECO:0000256" key="3">
    <source>
        <dbReference type="ARBA" id="ARBA00022946"/>
    </source>
</evidence>
<dbReference type="Gramene" id="GBG67858">
    <property type="protein sequence ID" value="GBG67858"/>
    <property type="gene ID" value="CBR_g978"/>
</dbReference>
<feature type="compositionally biased region" description="Basic and acidic residues" evidence="8">
    <location>
        <begin position="584"/>
        <end position="595"/>
    </location>
</feature>
<comment type="subcellular location">
    <subcellularLocation>
        <location evidence="1">Mitochondrion</location>
    </subcellularLocation>
</comment>
<evidence type="ECO:0000313" key="9">
    <source>
        <dbReference type="EMBL" id="GBG67858.1"/>
    </source>
</evidence>
<name>A0A388KCS2_CHABU</name>
<evidence type="ECO:0000256" key="2">
    <source>
        <dbReference type="ARBA" id="ARBA00022723"/>
    </source>
</evidence>
<proteinExistence type="predicted"/>
<feature type="compositionally biased region" description="Polar residues" evidence="8">
    <location>
        <begin position="596"/>
        <end position="605"/>
    </location>
</feature>
<keyword evidence="3" id="KW-0809">Transit peptide</keyword>
<gene>
    <name evidence="9" type="ORF">CBR_g978</name>
</gene>
<dbReference type="Gene3D" id="3.40.50.150">
    <property type="entry name" value="Vaccinia Virus protein VP39"/>
    <property type="match status" value="1"/>
</dbReference>
<dbReference type="GO" id="GO:0008168">
    <property type="term" value="F:methyltransferase activity"/>
    <property type="evidence" value="ECO:0007669"/>
    <property type="project" value="InterPro"/>
</dbReference>
<evidence type="ECO:0000256" key="8">
    <source>
        <dbReference type="SAM" id="MobiDB-lite"/>
    </source>
</evidence>
<evidence type="ECO:0000256" key="5">
    <source>
        <dbReference type="ARBA" id="ARBA00023014"/>
    </source>
</evidence>
<dbReference type="GO" id="GO:0003735">
    <property type="term" value="F:structural constituent of ribosome"/>
    <property type="evidence" value="ECO:0007669"/>
    <property type="project" value="TreeGrafter"/>
</dbReference>
<evidence type="ECO:0000256" key="4">
    <source>
        <dbReference type="ARBA" id="ARBA00023004"/>
    </source>
</evidence>
<dbReference type="InterPro" id="IPR029063">
    <property type="entry name" value="SAM-dependent_MTases_sf"/>
</dbReference>
<feature type="compositionally biased region" description="Basic and acidic residues" evidence="8">
    <location>
        <begin position="34"/>
        <end position="44"/>
    </location>
</feature>
<keyword evidence="5" id="KW-0411">Iron-sulfur</keyword>
<dbReference type="EMBL" id="BFEA01000093">
    <property type="protein sequence ID" value="GBG67858.1"/>
    <property type="molecule type" value="Genomic_DNA"/>
</dbReference>
<feature type="compositionally biased region" description="Gly residues" evidence="8">
    <location>
        <begin position="638"/>
        <end position="651"/>
    </location>
</feature>
<keyword evidence="10" id="KW-1185">Reference proteome</keyword>
<feature type="region of interest" description="Disordered" evidence="8">
    <location>
        <begin position="34"/>
        <end position="61"/>
    </location>
</feature>
<feature type="region of interest" description="Disordered" evidence="8">
    <location>
        <begin position="579"/>
        <end position="654"/>
    </location>
</feature>
<keyword evidence="2" id="KW-0479">Metal-binding</keyword>
<dbReference type="STRING" id="69332.A0A388KCS2"/>